<dbReference type="AlphaFoldDB" id="A0A3D8R593"/>
<feature type="compositionally biased region" description="Basic and acidic residues" evidence="1">
    <location>
        <begin position="292"/>
        <end position="324"/>
    </location>
</feature>
<reference evidence="2 3" key="1">
    <citation type="journal article" date="2018" name="IMA Fungus">
        <title>IMA Genome-F 9: Draft genome sequence of Annulohypoxylon stygium, Aspergillus mulundensis, Berkeleyomyces basicola (syn. Thielaviopsis basicola), Ceratocystis smalleyi, two Cercospora beticola strains, Coleophoma cylindrospora, Fusarium fracticaudum, Phialophora cf. hyalina, and Morchella septimelata.</title>
        <authorList>
            <person name="Wingfield B.D."/>
            <person name="Bills G.F."/>
            <person name="Dong Y."/>
            <person name="Huang W."/>
            <person name="Nel W.J."/>
            <person name="Swalarsk-Parry B.S."/>
            <person name="Vaghefi N."/>
            <person name="Wilken P.M."/>
            <person name="An Z."/>
            <person name="de Beer Z.W."/>
            <person name="De Vos L."/>
            <person name="Chen L."/>
            <person name="Duong T.A."/>
            <person name="Gao Y."/>
            <person name="Hammerbacher A."/>
            <person name="Kikkert J.R."/>
            <person name="Li Y."/>
            <person name="Li H."/>
            <person name="Li K."/>
            <person name="Li Q."/>
            <person name="Liu X."/>
            <person name="Ma X."/>
            <person name="Naidoo K."/>
            <person name="Pethybridge S.J."/>
            <person name="Sun J."/>
            <person name="Steenkamp E.T."/>
            <person name="van der Nest M.A."/>
            <person name="van Wyk S."/>
            <person name="Wingfield M.J."/>
            <person name="Xiong C."/>
            <person name="Yue Q."/>
            <person name="Zhang X."/>
        </authorList>
    </citation>
    <scope>NUCLEOTIDE SEQUENCE [LARGE SCALE GENOMIC DNA]</scope>
    <source>
        <strain evidence="2 3">DSM 5745</strain>
    </source>
</reference>
<protein>
    <submittedName>
        <fullName evidence="2">Uncharacterized protein</fullName>
    </submittedName>
</protein>
<feature type="compositionally biased region" description="Basic residues" evidence="1">
    <location>
        <begin position="102"/>
        <end position="112"/>
    </location>
</feature>
<dbReference type="RefSeq" id="XP_026600937.1">
    <property type="nucleotide sequence ID" value="XM_026750924.1"/>
</dbReference>
<evidence type="ECO:0000313" key="3">
    <source>
        <dbReference type="Proteomes" id="UP000256690"/>
    </source>
</evidence>
<feature type="compositionally biased region" description="Low complexity" evidence="1">
    <location>
        <begin position="164"/>
        <end position="178"/>
    </location>
</feature>
<comment type="caution">
    <text evidence="2">The sequence shown here is derived from an EMBL/GenBank/DDBJ whole genome shotgun (WGS) entry which is preliminary data.</text>
</comment>
<evidence type="ECO:0000313" key="2">
    <source>
        <dbReference type="EMBL" id="RDW69148.1"/>
    </source>
</evidence>
<name>A0A3D8R593_9EURO</name>
<dbReference type="Proteomes" id="UP000256690">
    <property type="component" value="Unassembled WGS sequence"/>
</dbReference>
<dbReference type="OrthoDB" id="4491424at2759"/>
<proteinExistence type="predicted"/>
<feature type="region of interest" description="Disordered" evidence="1">
    <location>
        <begin position="18"/>
        <end position="112"/>
    </location>
</feature>
<feature type="compositionally biased region" description="Acidic residues" evidence="1">
    <location>
        <begin position="349"/>
        <end position="361"/>
    </location>
</feature>
<dbReference type="EMBL" id="PVWQ01000011">
    <property type="protein sequence ID" value="RDW69148.1"/>
    <property type="molecule type" value="Genomic_DNA"/>
</dbReference>
<feature type="compositionally biased region" description="Acidic residues" evidence="1">
    <location>
        <begin position="50"/>
        <end position="60"/>
    </location>
</feature>
<feature type="compositionally biased region" description="Basic and acidic residues" evidence="1">
    <location>
        <begin position="24"/>
        <end position="34"/>
    </location>
</feature>
<evidence type="ECO:0000256" key="1">
    <source>
        <dbReference type="SAM" id="MobiDB-lite"/>
    </source>
</evidence>
<gene>
    <name evidence="2" type="ORF">DSM5745_08908</name>
</gene>
<accession>A0A3D8R593</accession>
<feature type="region of interest" description="Disordered" evidence="1">
    <location>
        <begin position="129"/>
        <end position="209"/>
    </location>
</feature>
<sequence length="361" mass="41410">MPFLYNLVDRLADVVIAAVSPPKRPHERERERKRSFSPPPRPNHRPLREEDYDDEDDDYEPLSYYSRRVSRQVDEETLPSFAEEGARPGPGYSSRDGENARRYRAPHNAKRVRWGGIKAYDDYVPLASAPGLSEFPQRRTSTSPNYVYGAEDRRSPRERRKRSPGSSPRSSPSSSRSGSKSREGSPKLPGSYEEGKGGQPAAPSPPSAPILRQLLHRTHVPRKSILKAPTATDDEMMVRNLWSMVVLSQNQLEYTYEFLSSVMLIGDDVLDTMWTAGEMTMFEEANKRARRSLERERRRARHPILEPRPRYRRPRGPEPEREMVAPEVAPWTEGGQQRNPVSEPREMDIIEEEEEGDASWT</sequence>
<dbReference type="GeneID" id="38119278"/>
<feature type="region of interest" description="Disordered" evidence="1">
    <location>
        <begin position="292"/>
        <end position="361"/>
    </location>
</feature>
<organism evidence="2 3">
    <name type="scientific">Aspergillus mulundensis</name>
    <dbReference type="NCBI Taxonomy" id="1810919"/>
    <lineage>
        <taxon>Eukaryota</taxon>
        <taxon>Fungi</taxon>
        <taxon>Dikarya</taxon>
        <taxon>Ascomycota</taxon>
        <taxon>Pezizomycotina</taxon>
        <taxon>Eurotiomycetes</taxon>
        <taxon>Eurotiomycetidae</taxon>
        <taxon>Eurotiales</taxon>
        <taxon>Aspergillaceae</taxon>
        <taxon>Aspergillus</taxon>
        <taxon>Aspergillus subgen. Nidulantes</taxon>
    </lineage>
</organism>
<keyword evidence="3" id="KW-1185">Reference proteome</keyword>